<keyword evidence="8" id="KW-0969">Cilium</keyword>
<dbReference type="EMBL" id="QDDL01000003">
    <property type="protein sequence ID" value="PVZ69754.1"/>
    <property type="molecule type" value="Genomic_DNA"/>
</dbReference>
<feature type="compositionally biased region" description="Basic and acidic residues" evidence="6">
    <location>
        <begin position="171"/>
        <end position="184"/>
    </location>
</feature>
<dbReference type="Gene3D" id="3.30.1330.60">
    <property type="entry name" value="OmpA-like domain"/>
    <property type="match status" value="1"/>
</dbReference>
<keyword evidence="8" id="KW-0966">Cell projection</keyword>
<dbReference type="PROSITE" id="PS51123">
    <property type="entry name" value="OMPA_2"/>
    <property type="match status" value="1"/>
</dbReference>
<proteinExistence type="predicted"/>
<evidence type="ECO:0000256" key="5">
    <source>
        <dbReference type="PROSITE-ProRule" id="PRU00473"/>
    </source>
</evidence>
<evidence type="ECO:0000313" key="9">
    <source>
        <dbReference type="Proteomes" id="UP000244906"/>
    </source>
</evidence>
<dbReference type="InterPro" id="IPR036737">
    <property type="entry name" value="OmpA-like_sf"/>
</dbReference>
<dbReference type="PANTHER" id="PTHR30329">
    <property type="entry name" value="STATOR ELEMENT OF FLAGELLAR MOTOR COMPLEX"/>
    <property type="match status" value="1"/>
</dbReference>
<comment type="caution">
    <text evidence="8">The sequence shown here is derived from an EMBL/GenBank/DDBJ whole genome shotgun (WGS) entry which is preliminary data.</text>
</comment>
<evidence type="ECO:0000256" key="1">
    <source>
        <dbReference type="ARBA" id="ARBA00004442"/>
    </source>
</evidence>
<dbReference type="PROSITE" id="PS51257">
    <property type="entry name" value="PROKAR_LIPOPROTEIN"/>
    <property type="match status" value="1"/>
</dbReference>
<dbReference type="InterPro" id="IPR003367">
    <property type="entry name" value="Thrombospondin_3-like_rpt"/>
</dbReference>
<dbReference type="PANTHER" id="PTHR30329:SF21">
    <property type="entry name" value="LIPOPROTEIN YIAD-RELATED"/>
    <property type="match status" value="1"/>
</dbReference>
<dbReference type="Proteomes" id="UP000244906">
    <property type="component" value="Unassembled WGS sequence"/>
</dbReference>
<dbReference type="InterPro" id="IPR006665">
    <property type="entry name" value="OmpA-like"/>
</dbReference>
<dbReference type="Pfam" id="PF00691">
    <property type="entry name" value="OmpA"/>
    <property type="match status" value="1"/>
</dbReference>
<evidence type="ECO:0000259" key="7">
    <source>
        <dbReference type="PROSITE" id="PS51123"/>
    </source>
</evidence>
<dbReference type="Pfam" id="PF02412">
    <property type="entry name" value="TSP_3"/>
    <property type="match status" value="3"/>
</dbReference>
<dbReference type="Gene3D" id="4.10.1080.10">
    <property type="entry name" value="TSP type-3 repeat"/>
    <property type="match status" value="1"/>
</dbReference>
<organism evidence="8 9">
    <name type="scientific">Pelagibaculum spongiae</name>
    <dbReference type="NCBI Taxonomy" id="2080658"/>
    <lineage>
        <taxon>Bacteria</taxon>
        <taxon>Pseudomonadati</taxon>
        <taxon>Pseudomonadota</taxon>
        <taxon>Gammaproteobacteria</taxon>
        <taxon>Oceanospirillales</taxon>
        <taxon>Pelagibaculum</taxon>
    </lineage>
</organism>
<feature type="region of interest" description="Disordered" evidence="6">
    <location>
        <begin position="152"/>
        <end position="185"/>
    </location>
</feature>
<keyword evidence="9" id="KW-1185">Reference proteome</keyword>
<dbReference type="InterPro" id="IPR050330">
    <property type="entry name" value="Bact_OuterMem_StrucFunc"/>
</dbReference>
<comment type="subcellular location">
    <subcellularLocation>
        <location evidence="1">Cell outer membrane</location>
    </subcellularLocation>
</comment>
<dbReference type="InterPro" id="IPR006664">
    <property type="entry name" value="OMP_bac"/>
</dbReference>
<name>A0A2V1GWQ0_9GAMM</name>
<evidence type="ECO:0000256" key="3">
    <source>
        <dbReference type="ARBA" id="ARBA00023136"/>
    </source>
</evidence>
<dbReference type="GO" id="GO:0007155">
    <property type="term" value="P:cell adhesion"/>
    <property type="evidence" value="ECO:0007669"/>
    <property type="project" value="InterPro"/>
</dbReference>
<reference evidence="8 9" key="1">
    <citation type="submission" date="2018-04" db="EMBL/GenBank/DDBJ databases">
        <title>Thalassorhabdus spongiae gen. nov., sp. nov., isolated from a marine sponge in South-West Iceland.</title>
        <authorList>
            <person name="Knobloch S."/>
            <person name="Daussin A."/>
            <person name="Johannsson R."/>
            <person name="Marteinsson V.T."/>
        </authorList>
    </citation>
    <scope>NUCLEOTIDE SEQUENCE [LARGE SCALE GENOMIC DNA]</scope>
    <source>
        <strain evidence="8 9">Hp12</strain>
    </source>
</reference>
<dbReference type="GO" id="GO:0005509">
    <property type="term" value="F:calcium ion binding"/>
    <property type="evidence" value="ECO:0007669"/>
    <property type="project" value="InterPro"/>
</dbReference>
<dbReference type="SUPFAM" id="SSF103088">
    <property type="entry name" value="OmpA-like"/>
    <property type="match status" value="1"/>
</dbReference>
<keyword evidence="3 5" id="KW-0472">Membrane</keyword>
<protein>
    <submittedName>
        <fullName evidence="8">Flagellar motor protein MotB</fullName>
    </submittedName>
</protein>
<keyword evidence="2" id="KW-0732">Signal</keyword>
<dbReference type="PRINTS" id="PR01021">
    <property type="entry name" value="OMPADOMAIN"/>
</dbReference>
<feature type="domain" description="OmpA-like" evidence="7">
    <location>
        <begin position="209"/>
        <end position="327"/>
    </location>
</feature>
<dbReference type="AlphaFoldDB" id="A0A2V1GWQ0"/>
<evidence type="ECO:0000256" key="6">
    <source>
        <dbReference type="SAM" id="MobiDB-lite"/>
    </source>
</evidence>
<evidence type="ECO:0000313" key="8">
    <source>
        <dbReference type="EMBL" id="PVZ69754.1"/>
    </source>
</evidence>
<dbReference type="OrthoDB" id="9782229at2"/>
<evidence type="ECO:0000256" key="4">
    <source>
        <dbReference type="ARBA" id="ARBA00023237"/>
    </source>
</evidence>
<gene>
    <name evidence="8" type="ORF">DC094_10680</name>
</gene>
<dbReference type="SUPFAM" id="SSF103647">
    <property type="entry name" value="TSP type-3 repeat"/>
    <property type="match status" value="2"/>
</dbReference>
<keyword evidence="4" id="KW-0998">Cell outer membrane</keyword>
<keyword evidence="8" id="KW-0282">Flagellum</keyword>
<accession>A0A2V1GWQ0</accession>
<dbReference type="RefSeq" id="WP_116687084.1">
    <property type="nucleotide sequence ID" value="NZ_CAWNYD010000003.1"/>
</dbReference>
<evidence type="ECO:0000256" key="2">
    <source>
        <dbReference type="ARBA" id="ARBA00022729"/>
    </source>
</evidence>
<dbReference type="CDD" id="cd07185">
    <property type="entry name" value="OmpA_C-like"/>
    <property type="match status" value="1"/>
</dbReference>
<sequence>MAKFIKLVVAAFLVTMVSGCSIIPEISPQYRNCLIAGAVAGGAYQAIDNDGEGVGSGAAKGAALTGLLCAVATYRPEPKLSELDTDLDGVFDDKDVCPETPQIAKVDDSGCALDTDSDGVPDYRDDCRGTISIAKVSSRGCPLDSDQDRVPDYRDDCPLTKRGTPVNSRGCPRDSDNDGVKDLQDQCPNTERGVRVDKKGCELKAVSLQTFVEPLPWMSPVLFEIDSAALADKTVENLNRLADKLQGRSDYFLTVIGHADDTGSEQYNLDLSVRRAEAAETLLIELGVPAFRIQISGEGEHNPASANDNERGRKFNRRVEVEVEYESN</sequence>
<dbReference type="GO" id="GO:0009279">
    <property type="term" value="C:cell outer membrane"/>
    <property type="evidence" value="ECO:0007669"/>
    <property type="project" value="UniProtKB-SubCell"/>
</dbReference>
<dbReference type="InterPro" id="IPR028974">
    <property type="entry name" value="TSP_type-3_rpt"/>
</dbReference>